<dbReference type="PANTHER" id="PTHR43807:SF20">
    <property type="entry name" value="FI04487P"/>
    <property type="match status" value="1"/>
</dbReference>
<comment type="cofactor">
    <cofactor evidence="1">
        <name>pyridoxal 5'-phosphate</name>
        <dbReference type="ChEBI" id="CHEBI:597326"/>
    </cofactor>
</comment>
<keyword evidence="5" id="KW-0663">Pyridoxal phosphate</keyword>
<dbReference type="GO" id="GO:0016212">
    <property type="term" value="F:kynurenine-oxoglutarate transaminase activity"/>
    <property type="evidence" value="ECO:0007669"/>
    <property type="project" value="TreeGrafter"/>
</dbReference>
<evidence type="ECO:0000256" key="1">
    <source>
        <dbReference type="ARBA" id="ARBA00001933"/>
    </source>
</evidence>
<proteinExistence type="inferred from homology"/>
<gene>
    <name evidence="7" type="ORF">BJY28_002007</name>
</gene>
<dbReference type="InterPro" id="IPR015422">
    <property type="entry name" value="PyrdxlP-dep_Trfase_small"/>
</dbReference>
<evidence type="ECO:0000256" key="2">
    <source>
        <dbReference type="ARBA" id="ARBA00007441"/>
    </source>
</evidence>
<dbReference type="EC" id="2.6.1.17" evidence="7"/>
<keyword evidence="4 7" id="KW-0808">Transferase</keyword>
<dbReference type="GO" id="GO:0030170">
    <property type="term" value="F:pyridoxal phosphate binding"/>
    <property type="evidence" value="ECO:0007669"/>
    <property type="project" value="InterPro"/>
</dbReference>
<feature type="domain" description="Aminotransferase class I/classII large" evidence="6">
    <location>
        <begin position="30"/>
        <end position="380"/>
    </location>
</feature>
<evidence type="ECO:0000259" key="6">
    <source>
        <dbReference type="Pfam" id="PF00155"/>
    </source>
</evidence>
<dbReference type="GO" id="GO:0005737">
    <property type="term" value="C:cytoplasm"/>
    <property type="evidence" value="ECO:0007669"/>
    <property type="project" value="TreeGrafter"/>
</dbReference>
<evidence type="ECO:0000313" key="7">
    <source>
        <dbReference type="EMBL" id="NYG37538.1"/>
    </source>
</evidence>
<organism evidence="7 8">
    <name type="scientific">Janibacter alkaliphilus</name>
    <dbReference type="NCBI Taxonomy" id="1069963"/>
    <lineage>
        <taxon>Bacteria</taxon>
        <taxon>Bacillati</taxon>
        <taxon>Actinomycetota</taxon>
        <taxon>Actinomycetes</taxon>
        <taxon>Micrococcales</taxon>
        <taxon>Intrasporangiaceae</taxon>
        <taxon>Janibacter</taxon>
    </lineage>
</organism>
<evidence type="ECO:0000313" key="8">
    <source>
        <dbReference type="Proteomes" id="UP000592181"/>
    </source>
</evidence>
<evidence type="ECO:0000256" key="3">
    <source>
        <dbReference type="ARBA" id="ARBA00022576"/>
    </source>
</evidence>
<keyword evidence="8" id="KW-1185">Reference proteome</keyword>
<evidence type="ECO:0000256" key="4">
    <source>
        <dbReference type="ARBA" id="ARBA00022679"/>
    </source>
</evidence>
<dbReference type="GO" id="GO:0009016">
    <property type="term" value="F:succinyldiaminopimelate transaminase activity"/>
    <property type="evidence" value="ECO:0007669"/>
    <property type="project" value="UniProtKB-EC"/>
</dbReference>
<reference evidence="7 8" key="1">
    <citation type="submission" date="2020-07" db="EMBL/GenBank/DDBJ databases">
        <title>Sequencing the genomes of 1000 actinobacteria strains.</title>
        <authorList>
            <person name="Klenk H.-P."/>
        </authorList>
    </citation>
    <scope>NUCLEOTIDE SEQUENCE [LARGE SCALE GENOMIC DNA]</scope>
    <source>
        <strain evidence="7 8">DSM 24723</strain>
    </source>
</reference>
<dbReference type="InterPro" id="IPR015424">
    <property type="entry name" value="PyrdxlP-dep_Trfase"/>
</dbReference>
<dbReference type="FunFam" id="3.40.640.10:FF:000024">
    <property type="entry name" value="Kynurenine--oxoglutarate transaminase 3"/>
    <property type="match status" value="1"/>
</dbReference>
<comment type="caution">
    <text evidence="7">The sequence shown here is derived from an EMBL/GenBank/DDBJ whole genome shotgun (WGS) entry which is preliminary data.</text>
</comment>
<sequence length="382" mass="40768">MTSSLVPRMQAHGESIFVTMARLAIEHGALNLGQGFPDDPAPEAVAEAARRAIAQGHNQYPPARGIPELRRAIAQHQGRYGLELDPDRHVMVTAGATGALAASVLALVEPGDEVVVIEPYYDAYPALVDLAGGVRRTVPLRQPDLALDVEALRASVGPRTRLLLLNTPNNPMGKVYSRAELAAIAEVAIAHDVVVVSDEVYEHMTFDGHEHTPVAALPGMWERTITISSAGKTFSVTGWKVGWATGPDELVEAVAHVAQWLTFTGGAPFQPALAEALDRVDELVAPMMDSLRHRRGLLLDGLTGAGLVPRTPEGSYFVVADAAPLGVADAHEWCLRLPQERGVAAVPVSAFCDAPEAVATLARFAFCKSEESIREGCRRLAG</sequence>
<dbReference type="Proteomes" id="UP000592181">
    <property type="component" value="Unassembled WGS sequence"/>
</dbReference>
<comment type="similarity">
    <text evidence="2">Belongs to the class-I pyridoxal-phosphate-dependent aminotransferase family.</text>
</comment>
<dbReference type="InterPro" id="IPR004839">
    <property type="entry name" value="Aminotransferase_I/II_large"/>
</dbReference>
<dbReference type="InterPro" id="IPR051326">
    <property type="entry name" value="Kynurenine-oxoglutarate_AT"/>
</dbReference>
<dbReference type="InterPro" id="IPR015421">
    <property type="entry name" value="PyrdxlP-dep_Trfase_major"/>
</dbReference>
<protein>
    <submittedName>
        <fullName evidence="7">N-succinyldiaminopimelate aminotransferase</fullName>
        <ecNumber evidence="7">2.6.1.17</ecNumber>
    </submittedName>
</protein>
<dbReference type="PANTHER" id="PTHR43807">
    <property type="entry name" value="FI04487P"/>
    <property type="match status" value="1"/>
</dbReference>
<dbReference type="Gene3D" id="3.90.1150.10">
    <property type="entry name" value="Aspartate Aminotransferase, domain 1"/>
    <property type="match status" value="1"/>
</dbReference>
<dbReference type="SUPFAM" id="SSF53383">
    <property type="entry name" value="PLP-dependent transferases"/>
    <property type="match status" value="1"/>
</dbReference>
<dbReference type="AlphaFoldDB" id="A0A852X535"/>
<dbReference type="EMBL" id="JACBZX010000001">
    <property type="protein sequence ID" value="NYG37538.1"/>
    <property type="molecule type" value="Genomic_DNA"/>
</dbReference>
<dbReference type="RefSeq" id="WP_179462891.1">
    <property type="nucleotide sequence ID" value="NZ_JACBZX010000001.1"/>
</dbReference>
<keyword evidence="3 7" id="KW-0032">Aminotransferase</keyword>
<dbReference type="Pfam" id="PF00155">
    <property type="entry name" value="Aminotran_1_2"/>
    <property type="match status" value="1"/>
</dbReference>
<dbReference type="CDD" id="cd00609">
    <property type="entry name" value="AAT_like"/>
    <property type="match status" value="1"/>
</dbReference>
<accession>A0A852X535</accession>
<name>A0A852X535_9MICO</name>
<evidence type="ECO:0000256" key="5">
    <source>
        <dbReference type="ARBA" id="ARBA00022898"/>
    </source>
</evidence>
<dbReference type="Gene3D" id="3.40.640.10">
    <property type="entry name" value="Type I PLP-dependent aspartate aminotransferase-like (Major domain)"/>
    <property type="match status" value="1"/>
</dbReference>